<evidence type="ECO:0000313" key="3">
    <source>
        <dbReference type="EMBL" id="MBT0963651.1"/>
    </source>
</evidence>
<accession>A0A944DEM1</accession>
<dbReference type="EMBL" id="JAEKFT010000034">
    <property type="protein sequence ID" value="MBT0963651.1"/>
    <property type="molecule type" value="Genomic_DNA"/>
</dbReference>
<sequence length="73" mass="8200">MYIIAIAWLYVALLAAITDTTVVGGVLTFVFLGLLPMSLFLWLFGTPARRRKLREKDDDIDSAAQPNESDRNQ</sequence>
<evidence type="ECO:0008006" key="5">
    <source>
        <dbReference type="Google" id="ProtNLM"/>
    </source>
</evidence>
<protein>
    <recommendedName>
        <fullName evidence="5">Transmembrane protein</fullName>
    </recommendedName>
</protein>
<keyword evidence="2" id="KW-1133">Transmembrane helix</keyword>
<proteinExistence type="predicted"/>
<evidence type="ECO:0000313" key="4">
    <source>
        <dbReference type="Proteomes" id="UP000694660"/>
    </source>
</evidence>
<keyword evidence="4" id="KW-1185">Reference proteome</keyword>
<dbReference type="AlphaFoldDB" id="A0A944DEM1"/>
<feature type="region of interest" description="Disordered" evidence="1">
    <location>
        <begin position="53"/>
        <end position="73"/>
    </location>
</feature>
<keyword evidence="2" id="KW-0472">Membrane</keyword>
<reference evidence="4" key="1">
    <citation type="journal article" date="2022" name="ISME J.">
        <title>Genetic and phylogenetic analysis of dissimilatory iodate-reducing bacteria identifies potential niches across the world's oceans.</title>
        <authorList>
            <person name="Reyes-Umana V."/>
            <person name="Henning Z."/>
            <person name="Lee K."/>
            <person name="Barnum T.P."/>
            <person name="Coates J.D."/>
        </authorList>
    </citation>
    <scope>NUCLEOTIDE SEQUENCE [LARGE SCALE GENOMIC DNA]</scope>
    <source>
        <strain evidence="4">IR12</strain>
    </source>
</reference>
<evidence type="ECO:0000256" key="1">
    <source>
        <dbReference type="SAM" id="MobiDB-lite"/>
    </source>
</evidence>
<name>A0A944DEM1_DENI1</name>
<dbReference type="Proteomes" id="UP000694660">
    <property type="component" value="Unassembled WGS sequence"/>
</dbReference>
<feature type="transmembrane region" description="Helical" evidence="2">
    <location>
        <begin position="25"/>
        <end position="44"/>
    </location>
</feature>
<gene>
    <name evidence="3" type="ORF">I8J34_20895</name>
</gene>
<organism evidence="3 4">
    <name type="scientific">Denitromonas iodatirespirans</name>
    <dbReference type="NCBI Taxonomy" id="2795389"/>
    <lineage>
        <taxon>Bacteria</taxon>
        <taxon>Pseudomonadati</taxon>
        <taxon>Pseudomonadota</taxon>
        <taxon>Betaproteobacteria</taxon>
        <taxon>Rhodocyclales</taxon>
        <taxon>Zoogloeaceae</taxon>
        <taxon>Denitromonas</taxon>
    </lineage>
</organism>
<keyword evidence="2" id="KW-0812">Transmembrane</keyword>
<comment type="caution">
    <text evidence="3">The sequence shown here is derived from an EMBL/GenBank/DDBJ whole genome shotgun (WGS) entry which is preliminary data.</text>
</comment>
<dbReference type="RefSeq" id="WP_214363579.1">
    <property type="nucleotide sequence ID" value="NZ_JAEKFT010000034.1"/>
</dbReference>
<evidence type="ECO:0000256" key="2">
    <source>
        <dbReference type="SAM" id="Phobius"/>
    </source>
</evidence>